<dbReference type="NCBIfam" id="TIGR02601">
    <property type="entry name" value="autotrns_rpt"/>
    <property type="match status" value="1"/>
</dbReference>
<feature type="domain" description="Autotransporter" evidence="2">
    <location>
        <begin position="543"/>
        <end position="772"/>
    </location>
</feature>
<evidence type="ECO:0000259" key="2">
    <source>
        <dbReference type="PROSITE" id="PS51208"/>
    </source>
</evidence>
<dbReference type="InterPro" id="IPR005546">
    <property type="entry name" value="Autotransporte_beta"/>
</dbReference>
<dbReference type="OrthoDB" id="9780507at2"/>
<dbReference type="Pfam" id="PF03797">
    <property type="entry name" value="Autotransporter"/>
    <property type="match status" value="1"/>
</dbReference>
<name>A0A1T2L7M8_9GAMM</name>
<dbReference type="SUPFAM" id="SSF103515">
    <property type="entry name" value="Autotransporter"/>
    <property type="match status" value="1"/>
</dbReference>
<dbReference type="Pfam" id="PF12951">
    <property type="entry name" value="PATR"/>
    <property type="match status" value="1"/>
</dbReference>
<protein>
    <recommendedName>
        <fullName evidence="2">Autotransporter domain-containing protein</fullName>
    </recommendedName>
</protein>
<dbReference type="RefSeq" id="WP_078482987.1">
    <property type="nucleotide sequence ID" value="NZ_MPRL01000014.1"/>
</dbReference>
<accession>A0A1T2L7M8</accession>
<sequence length="772" mass="78742">MGGSGTISGAVSVADGGTLAAGNSPGHLTVGSLILNNASVLDFELAAPTGMAGVDSDLITVTGDLTLDGILNVTDLGGFDFGLSPGDSGRYVLINYGAALTDNTLEFGTGLLAGYNYTIDTTLGQVALDVDYTGLQFWDGGDSSADDTVDGGSGTWAAATSNWTSESGNLNRAWNDLTAVFSGSAGTVEVDGTHTVSGLQFATDGYTLSDVDSNGSIELAAAGVEARVDEDVAAMVAVTLSGSGALSKTGAGSLTLTADNSYSGGTTISGGTLTIGSGGTSGSIAGNITNHGLLRFNRSDSVTFAGDIGGSGSVGLLSGTTRFSGDLSGLSGTLSVDGSTLSVVDGETLSLGGDYSQAADATFRSGVSAPDSFGILSVAGTATFTSEASIDVDVADVNSLAIGDTLTGVISAGTLNASTYSVTDDSASFYFFPAIEGDRVDLLVLNGTPVFDSVTSANFQSGLDAARVLDTLFDAGMSGSDTDNLVIALGQQANAQAVSAAVAETLPLLVGGGPRVAASVMHSVNREIGKRHRAGCGRASGTDYLTDCEVWLKPIGSWSDQEHRDGVDGFDADSHGLVGGIDVELENGYRVGLALSYIDSEVRGRGLASGNTTDIEAYQTALYGSHSSVNDPGFEFDWQIDIGRNVTDSHRNITFIDRTAKADYGSDTTHIGLGVGYRLVQSRGVAIFAEACFGHPSPSKRQILNATVYAYGAPFARALNYEYADGVDYRGLTAFASLSMAVSAKRPALSLASGWIMPTSVMMNIPKRVPGR</sequence>
<evidence type="ECO:0000313" key="4">
    <source>
        <dbReference type="Proteomes" id="UP000191110"/>
    </source>
</evidence>
<dbReference type="InterPro" id="IPR036709">
    <property type="entry name" value="Autotransporte_beta_dom_sf"/>
</dbReference>
<dbReference type="AlphaFoldDB" id="A0A1T2L7M8"/>
<keyword evidence="1" id="KW-0732">Signal</keyword>
<dbReference type="PROSITE" id="PS51208">
    <property type="entry name" value="AUTOTRANSPORTER"/>
    <property type="match status" value="1"/>
</dbReference>
<reference evidence="3 4" key="1">
    <citation type="submission" date="2016-11" db="EMBL/GenBank/DDBJ databases">
        <title>Mixed transmission modes and dynamic genome evolution in an obligate animal-bacterial symbiosis.</title>
        <authorList>
            <person name="Russell S.L."/>
            <person name="Corbett-Detig R.B."/>
            <person name="Cavanaugh C.M."/>
        </authorList>
    </citation>
    <scope>NUCLEOTIDE SEQUENCE [LARGE SCALE GENOMIC DNA]</scope>
    <source>
        <strain evidence="3">Sveles-Q1</strain>
    </source>
</reference>
<evidence type="ECO:0000256" key="1">
    <source>
        <dbReference type="ARBA" id="ARBA00022729"/>
    </source>
</evidence>
<dbReference type="Gene3D" id="2.40.128.130">
    <property type="entry name" value="Autotransporter beta-domain"/>
    <property type="match status" value="1"/>
</dbReference>
<dbReference type="Proteomes" id="UP000191110">
    <property type="component" value="Unassembled WGS sequence"/>
</dbReference>
<dbReference type="InterPro" id="IPR013425">
    <property type="entry name" value="Autotrns_rpt"/>
</dbReference>
<organism evidence="3 4">
    <name type="scientific">Solemya pervernicosa gill symbiont</name>
    <dbReference type="NCBI Taxonomy" id="642797"/>
    <lineage>
        <taxon>Bacteria</taxon>
        <taxon>Pseudomonadati</taxon>
        <taxon>Pseudomonadota</taxon>
        <taxon>Gammaproteobacteria</taxon>
        <taxon>sulfur-oxidizing symbionts</taxon>
    </lineage>
</organism>
<keyword evidence="4" id="KW-1185">Reference proteome</keyword>
<gene>
    <name evidence="3" type="ORF">BOW53_04995</name>
</gene>
<comment type="caution">
    <text evidence="3">The sequence shown here is derived from an EMBL/GenBank/DDBJ whole genome shotgun (WGS) entry which is preliminary data.</text>
</comment>
<dbReference type="EMBL" id="MPRL01000014">
    <property type="protein sequence ID" value="OOZ41091.1"/>
    <property type="molecule type" value="Genomic_DNA"/>
</dbReference>
<evidence type="ECO:0000313" key="3">
    <source>
        <dbReference type="EMBL" id="OOZ41091.1"/>
    </source>
</evidence>
<proteinExistence type="predicted"/>